<organism evidence="2 3">
    <name type="scientific">Lymnaea stagnalis</name>
    <name type="common">Great pond snail</name>
    <name type="synonym">Helix stagnalis</name>
    <dbReference type="NCBI Taxonomy" id="6523"/>
    <lineage>
        <taxon>Eukaryota</taxon>
        <taxon>Metazoa</taxon>
        <taxon>Spiralia</taxon>
        <taxon>Lophotrochozoa</taxon>
        <taxon>Mollusca</taxon>
        <taxon>Gastropoda</taxon>
        <taxon>Heterobranchia</taxon>
        <taxon>Euthyneura</taxon>
        <taxon>Panpulmonata</taxon>
        <taxon>Hygrophila</taxon>
        <taxon>Lymnaeoidea</taxon>
        <taxon>Lymnaeidae</taxon>
        <taxon>Lymnaea</taxon>
    </lineage>
</organism>
<dbReference type="AlphaFoldDB" id="A0AAV2IGI5"/>
<comment type="caution">
    <text evidence="2">The sequence shown here is derived from an EMBL/GenBank/DDBJ whole genome shotgun (WGS) entry which is preliminary data.</text>
</comment>
<keyword evidence="3" id="KW-1185">Reference proteome</keyword>
<evidence type="ECO:0000313" key="3">
    <source>
        <dbReference type="Proteomes" id="UP001497497"/>
    </source>
</evidence>
<reference evidence="2 3" key="1">
    <citation type="submission" date="2024-04" db="EMBL/GenBank/DDBJ databases">
        <authorList>
            <consortium name="Genoscope - CEA"/>
            <person name="William W."/>
        </authorList>
    </citation>
    <scope>NUCLEOTIDE SEQUENCE [LARGE SCALE GENOMIC DNA]</scope>
</reference>
<dbReference type="Proteomes" id="UP001497497">
    <property type="component" value="Unassembled WGS sequence"/>
</dbReference>
<dbReference type="InterPro" id="IPR050955">
    <property type="entry name" value="Plant_Biomass_Hydrol_Est"/>
</dbReference>
<dbReference type="PANTHER" id="PTHR43037">
    <property type="entry name" value="UNNAMED PRODUCT-RELATED"/>
    <property type="match status" value="1"/>
</dbReference>
<accession>A0AAV2IGI5</accession>
<evidence type="ECO:0000256" key="1">
    <source>
        <dbReference type="ARBA" id="ARBA00022729"/>
    </source>
</evidence>
<dbReference type="InterPro" id="IPR029058">
    <property type="entry name" value="AB_hydrolase_fold"/>
</dbReference>
<dbReference type="SUPFAM" id="SSF53474">
    <property type="entry name" value="alpha/beta-Hydrolases"/>
    <property type="match status" value="1"/>
</dbReference>
<sequence length="933" mass="103169">MWSILGMSYDKSNQKQEGDYCFKQSLKLSGKHTQFINEWHFVGPFGVGKTEFDGDPLAAYGGIRNVSKFRLETKSTASYYSELVSSGVTSWAVVKQNQADDMVQVRTKVDWNDLVSSLGSLGITEWQGWAVGELLVNEDDARLSFHCLGVAKCYVGQSIIVGDLYHRSQFWFPLTLPRGVHTVFIPLRSKVNANFKFSLAKLPNFKIMQPSFLPDIQNGYLPFNVYISIPVSNLMVKKWLKVTKVSIEGQSIGEALATSLVNSDNDIAPGQVKFIAIRLSLKVKGENSQILPKCKDVDVDLKIKTSEGVELLKLVLRCRNKGSSFLFTFLDHDGSVQHAAAIEPIGVCPAKLCPVVLTLHGTSVPPQNQADSYKRMVKGDFQFGIRNMWLLAPTRHGAHNWEGPGALTAMTSLQALHEMTKQSSWFEMQADPNKVLFAGHSMGGHGAWHLASHFPDRAIGLISLAGWMKKEEYGDSNLFFSHDIATSHTDPSVKAIMEACIGENDADKHVANLKGIPVLARIGSNDRTVHPYYVRRMVRLLKEADVNVVYSELPNLEHWWWDTIDTNDGGCVNDAQVRKFIAQVYASLTPTETEFCSKDASDCDGPANNNPQQQQEIFTLVTVNPAFGEGLRGIRVLQQMIPLRTSTVKVNVTSTKLVLATQNVQCLQIMKGVPNRGLNLGALQTIVIDGSTVVLETKDFPQSYCVMTSPTGPQWHLSSHAQSGLVRQLHNYGPVRRIAEQNFITVIGTQGDDITSELLLRHAVYIANQFFLTSDTTVSIVEDRNIIDTDLDGMNLIILGTPTENLLSNKYLSYLQDLAFNIENGTSDLYLSLGNYCTYKSHRTGLLTLAPHERGLALVLMGLSHQGMADIVNLATPTIPPMARSPFSNLLPDFVITGPDFELKGPGGFLCIGFWDNNWRLSANSASCTCDVS</sequence>
<dbReference type="Gene3D" id="3.40.50.1820">
    <property type="entry name" value="alpha/beta hydrolase"/>
    <property type="match status" value="1"/>
</dbReference>
<evidence type="ECO:0008006" key="4">
    <source>
        <dbReference type="Google" id="ProtNLM"/>
    </source>
</evidence>
<protein>
    <recommendedName>
        <fullName evidence="4">Peptidase S9 prolyl oligopeptidase catalytic domain-containing protein</fullName>
    </recommendedName>
</protein>
<dbReference type="PANTHER" id="PTHR43037:SF4">
    <property type="entry name" value="PEPTIDASE S9 PROLYL OLIGOPEPTIDASE CATALYTIC DOMAIN-CONTAINING PROTEIN"/>
    <property type="match status" value="1"/>
</dbReference>
<evidence type="ECO:0000313" key="2">
    <source>
        <dbReference type="EMBL" id="CAL1546091.1"/>
    </source>
</evidence>
<proteinExistence type="predicted"/>
<name>A0AAV2IGI5_LYMST</name>
<keyword evidence="1" id="KW-0732">Signal</keyword>
<gene>
    <name evidence="2" type="ORF">GSLYS_00019468001</name>
</gene>
<dbReference type="EMBL" id="CAXITT010000769">
    <property type="protein sequence ID" value="CAL1546091.1"/>
    <property type="molecule type" value="Genomic_DNA"/>
</dbReference>